<dbReference type="Proteomes" id="UP000198307">
    <property type="component" value="Unassembled WGS sequence"/>
</dbReference>
<dbReference type="EMBL" id="FZQB01000006">
    <property type="protein sequence ID" value="SNT73948.1"/>
    <property type="molecule type" value="Genomic_DNA"/>
</dbReference>
<dbReference type="CDD" id="cd03257">
    <property type="entry name" value="ABC_NikE_OppD_transporters"/>
    <property type="match status" value="1"/>
</dbReference>
<keyword evidence="3" id="KW-0813">Transport</keyword>
<evidence type="ECO:0000256" key="1">
    <source>
        <dbReference type="ARBA" id="ARBA00004417"/>
    </source>
</evidence>
<dbReference type="OrthoDB" id="9815712at2"/>
<dbReference type="PROSITE" id="PS00211">
    <property type="entry name" value="ABC_TRANSPORTER_1"/>
    <property type="match status" value="1"/>
</dbReference>
<keyword evidence="4" id="KW-1003">Cell membrane</keyword>
<evidence type="ECO:0000256" key="5">
    <source>
        <dbReference type="ARBA" id="ARBA00022741"/>
    </source>
</evidence>
<dbReference type="InterPro" id="IPR003439">
    <property type="entry name" value="ABC_transporter-like_ATP-bd"/>
</dbReference>
<dbReference type="InterPro" id="IPR013563">
    <property type="entry name" value="Oligopep_ABC_C"/>
</dbReference>
<dbReference type="SUPFAM" id="SSF52540">
    <property type="entry name" value="P-loop containing nucleoside triphosphate hydrolases"/>
    <property type="match status" value="1"/>
</dbReference>
<comment type="similarity">
    <text evidence="2">Belongs to the ABC transporter superfamily.</text>
</comment>
<feature type="domain" description="ABC transporter" evidence="8">
    <location>
        <begin position="5"/>
        <end position="253"/>
    </location>
</feature>
<dbReference type="PANTHER" id="PTHR43297">
    <property type="entry name" value="OLIGOPEPTIDE TRANSPORT ATP-BINDING PROTEIN APPD"/>
    <property type="match status" value="1"/>
</dbReference>
<dbReference type="SMART" id="SM00382">
    <property type="entry name" value="AAA"/>
    <property type="match status" value="1"/>
</dbReference>
<dbReference type="PROSITE" id="PS50893">
    <property type="entry name" value="ABC_TRANSPORTER_2"/>
    <property type="match status" value="1"/>
</dbReference>
<dbReference type="GO" id="GO:0005524">
    <property type="term" value="F:ATP binding"/>
    <property type="evidence" value="ECO:0007669"/>
    <property type="project" value="UniProtKB-KW"/>
</dbReference>
<evidence type="ECO:0000313" key="9">
    <source>
        <dbReference type="EMBL" id="SNT73948.1"/>
    </source>
</evidence>
<dbReference type="GO" id="GO:0016887">
    <property type="term" value="F:ATP hydrolysis activity"/>
    <property type="evidence" value="ECO:0007669"/>
    <property type="project" value="InterPro"/>
</dbReference>
<reference evidence="9 10" key="1">
    <citation type="submission" date="2017-07" db="EMBL/GenBank/DDBJ databases">
        <authorList>
            <person name="Sun Z.S."/>
            <person name="Albrecht U."/>
            <person name="Echele G."/>
            <person name="Lee C.C."/>
        </authorList>
    </citation>
    <scope>NUCLEOTIDE SEQUENCE [LARGE SCALE GENOMIC DNA]</scope>
    <source>
        <strain evidence="9 10">DSM 14827</strain>
    </source>
</reference>
<keyword evidence="5" id="KW-0547">Nucleotide-binding</keyword>
<evidence type="ECO:0000256" key="4">
    <source>
        <dbReference type="ARBA" id="ARBA00022475"/>
    </source>
</evidence>
<gene>
    <name evidence="9" type="ORF">SAMN05444959_106128</name>
</gene>
<dbReference type="GO" id="GO:0015833">
    <property type="term" value="P:peptide transport"/>
    <property type="evidence" value="ECO:0007669"/>
    <property type="project" value="InterPro"/>
</dbReference>
<evidence type="ECO:0000256" key="2">
    <source>
        <dbReference type="ARBA" id="ARBA00005417"/>
    </source>
</evidence>
<comment type="subcellular location">
    <subcellularLocation>
        <location evidence="1">Cell inner membrane</location>
        <topology evidence="1">Peripheral membrane protein</topology>
    </subcellularLocation>
</comment>
<keyword evidence="6 9" id="KW-0067">ATP-binding</keyword>
<sequence length="268" mass="29132">MILDVRDLRVSFTREKLPPVEVVHGVSFSLERGKTLGIVGESGSGKSVISLTTIGLLPGTARASGQVLFDGRDILTLPERELCKLRGNRIGMIFQEPMTALNPAMRVGAQIAEGLVLNNGMSKRAARAEALRLLDMVQIPRAAERIDSFPHEMSGGQRQRVGIAIALALKPDLLIADEPTTALDVTVQAEILDILDDLVSDLGISLILISHDLGVIARIADRTLVMYRGDEMEQGPTEDILRRPGHAYTRKLLDAMPGRVRASMKENG</sequence>
<dbReference type="GO" id="GO:0005886">
    <property type="term" value="C:plasma membrane"/>
    <property type="evidence" value="ECO:0007669"/>
    <property type="project" value="UniProtKB-SubCell"/>
</dbReference>
<evidence type="ECO:0000256" key="6">
    <source>
        <dbReference type="ARBA" id="ARBA00022840"/>
    </source>
</evidence>
<keyword evidence="7" id="KW-0472">Membrane</keyword>
<accession>A0A239PUZ3</accession>
<dbReference type="InterPro" id="IPR017871">
    <property type="entry name" value="ABC_transporter-like_CS"/>
</dbReference>
<evidence type="ECO:0000256" key="3">
    <source>
        <dbReference type="ARBA" id="ARBA00022448"/>
    </source>
</evidence>
<evidence type="ECO:0000259" key="8">
    <source>
        <dbReference type="PROSITE" id="PS50893"/>
    </source>
</evidence>
<dbReference type="AlphaFoldDB" id="A0A239PUZ3"/>
<dbReference type="Pfam" id="PF08352">
    <property type="entry name" value="oligo_HPY"/>
    <property type="match status" value="1"/>
</dbReference>
<evidence type="ECO:0000256" key="7">
    <source>
        <dbReference type="ARBA" id="ARBA00023136"/>
    </source>
</evidence>
<dbReference type="InterPro" id="IPR027417">
    <property type="entry name" value="P-loop_NTPase"/>
</dbReference>
<keyword evidence="10" id="KW-1185">Reference proteome</keyword>
<dbReference type="Gene3D" id="3.40.50.300">
    <property type="entry name" value="P-loop containing nucleotide triphosphate hydrolases"/>
    <property type="match status" value="1"/>
</dbReference>
<proteinExistence type="inferred from homology"/>
<name>A0A239PUZ3_9RHOB</name>
<dbReference type="RefSeq" id="WP_089344314.1">
    <property type="nucleotide sequence ID" value="NZ_CP067130.1"/>
</dbReference>
<evidence type="ECO:0000313" key="10">
    <source>
        <dbReference type="Proteomes" id="UP000198307"/>
    </source>
</evidence>
<dbReference type="InterPro" id="IPR050388">
    <property type="entry name" value="ABC_Ni/Peptide_Import"/>
</dbReference>
<dbReference type="PANTHER" id="PTHR43297:SF2">
    <property type="entry name" value="DIPEPTIDE TRANSPORT ATP-BINDING PROTEIN DPPD"/>
    <property type="match status" value="1"/>
</dbReference>
<dbReference type="FunFam" id="3.40.50.300:FF:000016">
    <property type="entry name" value="Oligopeptide ABC transporter ATP-binding component"/>
    <property type="match status" value="1"/>
</dbReference>
<dbReference type="InterPro" id="IPR003593">
    <property type="entry name" value="AAA+_ATPase"/>
</dbReference>
<dbReference type="GO" id="GO:0055085">
    <property type="term" value="P:transmembrane transport"/>
    <property type="evidence" value="ECO:0007669"/>
    <property type="project" value="UniProtKB-ARBA"/>
</dbReference>
<dbReference type="Pfam" id="PF00005">
    <property type="entry name" value="ABC_tran"/>
    <property type="match status" value="1"/>
</dbReference>
<protein>
    <submittedName>
        <fullName evidence="9">Peptide/nickel transport system ATP-binding protein</fullName>
    </submittedName>
</protein>
<organism evidence="9 10">
    <name type="scientific">Paracoccus seriniphilus</name>
    <dbReference type="NCBI Taxonomy" id="184748"/>
    <lineage>
        <taxon>Bacteria</taxon>
        <taxon>Pseudomonadati</taxon>
        <taxon>Pseudomonadota</taxon>
        <taxon>Alphaproteobacteria</taxon>
        <taxon>Rhodobacterales</taxon>
        <taxon>Paracoccaceae</taxon>
        <taxon>Paracoccus</taxon>
    </lineage>
</organism>